<protein>
    <submittedName>
        <fullName evidence="3">Transcriptional regulator</fullName>
    </submittedName>
</protein>
<dbReference type="CDD" id="cd00093">
    <property type="entry name" value="HTH_XRE"/>
    <property type="match status" value="1"/>
</dbReference>
<evidence type="ECO:0000256" key="1">
    <source>
        <dbReference type="SAM" id="MobiDB-lite"/>
    </source>
</evidence>
<reference evidence="3" key="1">
    <citation type="journal article" date="2014" name="Int. J. Syst. Evol. Microbiol.">
        <title>Complete genome sequence of Corynebacterium casei LMG S-19264T (=DSM 44701T), isolated from a smear-ripened cheese.</title>
        <authorList>
            <consortium name="US DOE Joint Genome Institute (JGI-PGF)"/>
            <person name="Walter F."/>
            <person name="Albersmeier A."/>
            <person name="Kalinowski J."/>
            <person name="Ruckert C."/>
        </authorList>
    </citation>
    <scope>NUCLEOTIDE SEQUENCE</scope>
    <source>
        <strain evidence="3">CGMCC 1.12921</strain>
    </source>
</reference>
<dbReference type="InterPro" id="IPR001387">
    <property type="entry name" value="Cro/C1-type_HTH"/>
</dbReference>
<dbReference type="EMBL" id="BMGH01000001">
    <property type="protein sequence ID" value="GGD10566.1"/>
    <property type="molecule type" value="Genomic_DNA"/>
</dbReference>
<evidence type="ECO:0000313" key="4">
    <source>
        <dbReference type="Proteomes" id="UP000613582"/>
    </source>
</evidence>
<comment type="caution">
    <text evidence="3">The sequence shown here is derived from an EMBL/GenBank/DDBJ whole genome shotgun (WGS) entry which is preliminary data.</text>
</comment>
<dbReference type="SUPFAM" id="SSF47413">
    <property type="entry name" value="lambda repressor-like DNA-binding domains"/>
    <property type="match status" value="1"/>
</dbReference>
<dbReference type="SMART" id="SM00530">
    <property type="entry name" value="HTH_XRE"/>
    <property type="match status" value="1"/>
</dbReference>
<sequence>MAHPIDLHVGQRLRQRRCLLGMTQQRLAEAVGIKFQQIQKYESGANRVSASRLWALANALEVSVSYFFDDLSHTKPNGAYAHGAGGGTGEEQPASIEPEVLSEKETIDLVRAYYGLSEEPRRRLLDLAKTLAGAA</sequence>
<feature type="domain" description="HTH cro/C1-type" evidence="2">
    <location>
        <begin position="13"/>
        <end position="67"/>
    </location>
</feature>
<proteinExistence type="predicted"/>
<dbReference type="PANTHER" id="PTHR43236:SF1">
    <property type="entry name" value="BLL7220 PROTEIN"/>
    <property type="match status" value="1"/>
</dbReference>
<dbReference type="Proteomes" id="UP000613582">
    <property type="component" value="Unassembled WGS sequence"/>
</dbReference>
<dbReference type="Pfam" id="PF01381">
    <property type="entry name" value="HTH_3"/>
    <property type="match status" value="1"/>
</dbReference>
<keyword evidence="4" id="KW-1185">Reference proteome</keyword>
<dbReference type="InterPro" id="IPR052345">
    <property type="entry name" value="Rad_response_metalloprotease"/>
</dbReference>
<organism evidence="3 4">
    <name type="scientific">Aquisalinus flavus</name>
    <dbReference type="NCBI Taxonomy" id="1526572"/>
    <lineage>
        <taxon>Bacteria</taxon>
        <taxon>Pseudomonadati</taxon>
        <taxon>Pseudomonadota</taxon>
        <taxon>Alphaproteobacteria</taxon>
        <taxon>Parvularculales</taxon>
        <taxon>Parvularculaceae</taxon>
        <taxon>Aquisalinus</taxon>
    </lineage>
</organism>
<evidence type="ECO:0000259" key="2">
    <source>
        <dbReference type="PROSITE" id="PS50943"/>
    </source>
</evidence>
<accession>A0A8J2V5T8</accession>
<gene>
    <name evidence="3" type="primary">staR</name>
    <name evidence="3" type="ORF">GCM10011342_19300</name>
</gene>
<name>A0A8J2V5T8_9PROT</name>
<reference evidence="3" key="2">
    <citation type="submission" date="2020-09" db="EMBL/GenBank/DDBJ databases">
        <authorList>
            <person name="Sun Q."/>
            <person name="Zhou Y."/>
        </authorList>
    </citation>
    <scope>NUCLEOTIDE SEQUENCE</scope>
    <source>
        <strain evidence="3">CGMCC 1.12921</strain>
    </source>
</reference>
<dbReference type="GO" id="GO:0003677">
    <property type="term" value="F:DNA binding"/>
    <property type="evidence" value="ECO:0007669"/>
    <property type="project" value="InterPro"/>
</dbReference>
<evidence type="ECO:0000313" key="3">
    <source>
        <dbReference type="EMBL" id="GGD10566.1"/>
    </source>
</evidence>
<dbReference type="PROSITE" id="PS50943">
    <property type="entry name" value="HTH_CROC1"/>
    <property type="match status" value="1"/>
</dbReference>
<dbReference type="PANTHER" id="PTHR43236">
    <property type="entry name" value="ANTITOXIN HIGA1"/>
    <property type="match status" value="1"/>
</dbReference>
<dbReference type="InterPro" id="IPR010982">
    <property type="entry name" value="Lambda_DNA-bd_dom_sf"/>
</dbReference>
<feature type="region of interest" description="Disordered" evidence="1">
    <location>
        <begin position="78"/>
        <end position="98"/>
    </location>
</feature>
<dbReference type="AlphaFoldDB" id="A0A8J2V5T8"/>
<dbReference type="Gene3D" id="1.10.260.40">
    <property type="entry name" value="lambda repressor-like DNA-binding domains"/>
    <property type="match status" value="1"/>
</dbReference>
<dbReference type="RefSeq" id="WP_188158621.1">
    <property type="nucleotide sequence ID" value="NZ_BMGH01000001.1"/>
</dbReference>